<dbReference type="VEuPathDB" id="FungiDB:PPTG_08749"/>
<feature type="domain" description="SWIM-type" evidence="3">
    <location>
        <begin position="490"/>
        <end position="522"/>
    </location>
</feature>
<organism evidence="4">
    <name type="scientific">Phytophthora nicotianae</name>
    <name type="common">Potato buckeye rot agent</name>
    <name type="synonym">Phytophthora parasitica</name>
    <dbReference type="NCBI Taxonomy" id="4792"/>
    <lineage>
        <taxon>Eukaryota</taxon>
        <taxon>Sar</taxon>
        <taxon>Stramenopiles</taxon>
        <taxon>Oomycota</taxon>
        <taxon>Peronosporomycetes</taxon>
        <taxon>Peronosporales</taxon>
        <taxon>Peronosporaceae</taxon>
        <taxon>Phytophthora</taxon>
    </lineage>
</organism>
<keyword evidence="1" id="KW-0863">Zinc-finger</keyword>
<dbReference type="VEuPathDB" id="FungiDB:PPTG_03622"/>
<keyword evidence="1" id="KW-0479">Metal-binding</keyword>
<dbReference type="InterPro" id="IPR048324">
    <property type="entry name" value="ZSWIM1-3_RNaseH-like"/>
</dbReference>
<dbReference type="Proteomes" id="UP000054423">
    <property type="component" value="Unassembled WGS sequence"/>
</dbReference>
<feature type="non-terminal residue" evidence="4">
    <location>
        <position position="736"/>
    </location>
</feature>
<evidence type="ECO:0000256" key="1">
    <source>
        <dbReference type="PROSITE-ProRule" id="PRU00325"/>
    </source>
</evidence>
<dbReference type="EMBL" id="KI678459">
    <property type="protein sequence ID" value="ETL98856.1"/>
    <property type="molecule type" value="Genomic_DNA"/>
</dbReference>
<dbReference type="PANTHER" id="PTHR31569">
    <property type="entry name" value="SWIM-TYPE DOMAIN-CONTAINING PROTEIN"/>
    <property type="match status" value="1"/>
</dbReference>
<protein>
    <recommendedName>
        <fullName evidence="3">SWIM-type domain-containing protein</fullName>
    </recommendedName>
</protein>
<dbReference type="AlphaFoldDB" id="W2LN88"/>
<dbReference type="Pfam" id="PF21056">
    <property type="entry name" value="ZSWIM1-3_RNaseH-like"/>
    <property type="match status" value="1"/>
</dbReference>
<keyword evidence="1" id="KW-0862">Zinc</keyword>
<dbReference type="PROSITE" id="PS50966">
    <property type="entry name" value="ZF_SWIM"/>
    <property type="match status" value="1"/>
</dbReference>
<proteinExistence type="predicted"/>
<reference evidence="4" key="1">
    <citation type="submission" date="2013-11" db="EMBL/GenBank/DDBJ databases">
        <title>The Genome Sequence of Phytophthora parasitica CHvinca01.</title>
        <authorList>
            <consortium name="The Broad Institute Genomics Platform"/>
            <person name="Russ C."/>
            <person name="Tyler B."/>
            <person name="Panabieres F."/>
            <person name="Shan W."/>
            <person name="Tripathy S."/>
            <person name="Grunwald N."/>
            <person name="Machado M."/>
            <person name="Johnson C.S."/>
            <person name="Arredondo F."/>
            <person name="Hong C."/>
            <person name="Coffey M."/>
            <person name="Young S.K."/>
            <person name="Zeng Q."/>
            <person name="Gargeya S."/>
            <person name="Fitzgerald M."/>
            <person name="Abouelleil A."/>
            <person name="Alvarado L."/>
            <person name="Chapman S.B."/>
            <person name="Gainer-Dewar J."/>
            <person name="Goldberg J."/>
            <person name="Griggs A."/>
            <person name="Gujja S."/>
            <person name="Hansen M."/>
            <person name="Howarth C."/>
            <person name="Imamovic A."/>
            <person name="Ireland A."/>
            <person name="Larimer J."/>
            <person name="McCowan C."/>
            <person name="Murphy C."/>
            <person name="Pearson M."/>
            <person name="Poon T.W."/>
            <person name="Priest M."/>
            <person name="Roberts A."/>
            <person name="Saif S."/>
            <person name="Shea T."/>
            <person name="Sykes S."/>
            <person name="Wortman J."/>
            <person name="Nusbaum C."/>
            <person name="Birren B."/>
        </authorList>
    </citation>
    <scope>NUCLEOTIDE SEQUENCE [LARGE SCALE GENOMIC DNA]</scope>
    <source>
        <strain evidence="4">CHvinca01</strain>
    </source>
</reference>
<dbReference type="GO" id="GO:0008270">
    <property type="term" value="F:zinc ion binding"/>
    <property type="evidence" value="ECO:0007669"/>
    <property type="project" value="UniProtKB-KW"/>
</dbReference>
<evidence type="ECO:0000259" key="3">
    <source>
        <dbReference type="PROSITE" id="PS50966"/>
    </source>
</evidence>
<dbReference type="PANTHER" id="PTHR31569:SF4">
    <property type="entry name" value="SWIM-TYPE DOMAIN-CONTAINING PROTEIN"/>
    <property type="match status" value="1"/>
</dbReference>
<evidence type="ECO:0000313" key="4">
    <source>
        <dbReference type="EMBL" id="ETL98856.1"/>
    </source>
</evidence>
<dbReference type="InterPro" id="IPR052579">
    <property type="entry name" value="Zinc_finger_SWIM"/>
</dbReference>
<name>W2LN88_PHYNI</name>
<dbReference type="OrthoDB" id="125104at2759"/>
<dbReference type="InterPro" id="IPR007527">
    <property type="entry name" value="Znf_SWIM"/>
</dbReference>
<accession>W2LN88</accession>
<sequence>MLLRVLLRLPGVRKIPDYLTHSFKRVWCMYAATQAPRGHGRREHDSRFTGCEASFVVRSVYSVEAGKPSWKVCVDEDTEITMHNHPTTKVIYDSYRSAKSLLSRKVRQELGLLNEVKPSTANVTRYLADTLDITITPQQTRNMLRVLLGSSAFERTKSLFNTFVAEEGNDVVLVQDQKDITCVIASQTSIQKECFRQWGDTLVMNWTHGTNNLGYHLGSLVVTSATGRDIPVIDFLALDQKAETMDRIIEFFKKKNPSWNLIQTVVIDKDFVEWRVLEKAFPSTKVILCQFHALTYWRKVLRRPKFDLTMSQRDTMEDAFAKLIYCNTQMAFDTELAAFTRTCEEKCPKLLAYFVRNWKTCDSMWANYLRGKYFSAGNTTTNRIESNWNQVKLLLGKRPRNDATIGGLLAHQATVIRQLLASIRKHSMVSRQPDSVPDFLVVVAKHLSDASFTKVRTQWEYFMVFLAEATCKKENVEVGEWALSTQGRTYRCNDYQWTCTCLFYRSNHLPCQHLMYIGDRVHRFKCLSALTVAPRWDMLEMAAMEKAFQAGIYSLRVAQTSMKVASDAFDAVQPEGPASTLSATRPICATHEATRKATQLKGELGDAKTTRPRVKPKHRVIYVKLRRRERANVVVMSAEEKYCYAKAVFEPVMEHLSGLSSPAFCTALQAWKELVQRGLREGVGGGSVSDTTTSPDKDDETDKSNVSDAASGIEPMELIDTIDFIRQMEPLNATQT</sequence>
<evidence type="ECO:0000256" key="2">
    <source>
        <dbReference type="SAM" id="MobiDB-lite"/>
    </source>
</evidence>
<feature type="region of interest" description="Disordered" evidence="2">
    <location>
        <begin position="682"/>
        <end position="714"/>
    </location>
</feature>
<gene>
    <name evidence="4" type="ORF">L917_04148</name>
</gene>